<dbReference type="EMBL" id="OCSU01000003">
    <property type="protein sequence ID" value="SOE89198.1"/>
    <property type="molecule type" value="Genomic_DNA"/>
</dbReference>
<gene>
    <name evidence="1" type="ORF">SAMN05446927_7865</name>
</gene>
<evidence type="ECO:0000313" key="1">
    <source>
        <dbReference type="EMBL" id="SOE89198.1"/>
    </source>
</evidence>
<comment type="caution">
    <text evidence="1">The sequence shown here is derived from an EMBL/GenBank/DDBJ whole genome shotgun (WGS) entry which is preliminary data.</text>
</comment>
<evidence type="ECO:0000313" key="2">
    <source>
        <dbReference type="Proteomes" id="UP000219522"/>
    </source>
</evidence>
<reference evidence="1 2" key="1">
    <citation type="submission" date="2017-09" db="EMBL/GenBank/DDBJ databases">
        <authorList>
            <person name="Varghese N."/>
            <person name="Submissions S."/>
        </authorList>
    </citation>
    <scope>NUCLEOTIDE SEQUENCE [LARGE SCALE GENOMIC DNA]</scope>
    <source>
        <strain evidence="1 2">OK806</strain>
    </source>
</reference>
<dbReference type="Gene3D" id="3.10.450.50">
    <property type="match status" value="1"/>
</dbReference>
<accession>A0A7Z7IFN4</accession>
<dbReference type="AlphaFoldDB" id="A0A7Z7IFN4"/>
<proteinExistence type="predicted"/>
<protein>
    <submittedName>
        <fullName evidence="1">SnoaL-like domain-containing protein</fullName>
    </submittedName>
</protein>
<name>A0A7Z7IFN4_9BURK</name>
<dbReference type="InterPro" id="IPR032710">
    <property type="entry name" value="NTF2-like_dom_sf"/>
</dbReference>
<keyword evidence="2" id="KW-1185">Reference proteome</keyword>
<dbReference type="Proteomes" id="UP000219522">
    <property type="component" value="Unassembled WGS sequence"/>
</dbReference>
<organism evidence="1 2">
    <name type="scientific">Caballeronia arationis</name>
    <dbReference type="NCBI Taxonomy" id="1777142"/>
    <lineage>
        <taxon>Bacteria</taxon>
        <taxon>Pseudomonadati</taxon>
        <taxon>Pseudomonadota</taxon>
        <taxon>Betaproteobacteria</taxon>
        <taxon>Burkholderiales</taxon>
        <taxon>Burkholderiaceae</taxon>
        <taxon>Caballeronia</taxon>
    </lineage>
</organism>
<dbReference type="RefSeq" id="WP_087134933.1">
    <property type="nucleotide sequence ID" value="NZ_FCOG02000017.1"/>
</dbReference>
<dbReference type="SUPFAM" id="SSF54427">
    <property type="entry name" value="NTF2-like"/>
    <property type="match status" value="1"/>
</dbReference>
<sequence length="193" mass="21784">MNPVTSTSSVRSLLECYIRAKDQNQPELIFDCFAAAAELTFEIATDAIDFPRSVTGAPAIAKTLVTDFGERFDRCRTYYVCTGPEMHAAGVCTMPWLVAMRQKDNEALRLGKGTYRWRIARMPDGPDRIVGLHIAIERMDVIDDPGAVMLQTLQELLTYPWLPVPELAQRIDSFLSMYPEPAFTTAFRHPSRH</sequence>
<dbReference type="OrthoDB" id="8388066at2"/>